<name>A0A9W7XT02_9FUNG</name>
<keyword evidence="2" id="KW-1185">Reference proteome</keyword>
<proteinExistence type="predicted"/>
<gene>
    <name evidence="1" type="ORF">LPJ61_006470</name>
</gene>
<organism evidence="1 2">
    <name type="scientific">Coemansia biformis</name>
    <dbReference type="NCBI Taxonomy" id="1286918"/>
    <lineage>
        <taxon>Eukaryota</taxon>
        <taxon>Fungi</taxon>
        <taxon>Fungi incertae sedis</taxon>
        <taxon>Zoopagomycota</taxon>
        <taxon>Kickxellomycotina</taxon>
        <taxon>Kickxellomycetes</taxon>
        <taxon>Kickxellales</taxon>
        <taxon>Kickxellaceae</taxon>
        <taxon>Coemansia</taxon>
    </lineage>
</organism>
<dbReference type="AlphaFoldDB" id="A0A9W7XT02"/>
<comment type="caution">
    <text evidence="1">The sequence shown here is derived from an EMBL/GenBank/DDBJ whole genome shotgun (WGS) entry which is preliminary data.</text>
</comment>
<dbReference type="OrthoDB" id="5599680at2759"/>
<feature type="non-terminal residue" evidence="1">
    <location>
        <position position="180"/>
    </location>
</feature>
<sequence>MADFCARPLQHDAIAGAAHVFCSPAPGYDQSFIDAALLKHHLHCDHTREETLLAGNYSSPSSPMVSGFLPTLPSSRPAFGVAASAPLSAATQLPTGAIPQQQQQQFHQPLQAAPGGSTVSASDRAKAPHWVDPNLWSMWIAAANGQGNVTAAAAATAMGITPGIAGVPQVFLQHQQQQAG</sequence>
<reference evidence="1" key="1">
    <citation type="submission" date="2022-07" db="EMBL/GenBank/DDBJ databases">
        <title>Phylogenomic reconstructions and comparative analyses of Kickxellomycotina fungi.</title>
        <authorList>
            <person name="Reynolds N.K."/>
            <person name="Stajich J.E."/>
            <person name="Barry K."/>
            <person name="Grigoriev I.V."/>
            <person name="Crous P."/>
            <person name="Smith M.E."/>
        </authorList>
    </citation>
    <scope>NUCLEOTIDE SEQUENCE</scope>
    <source>
        <strain evidence="1">BCRC 34381</strain>
    </source>
</reference>
<dbReference type="Proteomes" id="UP001143981">
    <property type="component" value="Unassembled WGS sequence"/>
</dbReference>
<accession>A0A9W7XT02</accession>
<protein>
    <submittedName>
        <fullName evidence="1">Uncharacterized protein</fullName>
    </submittedName>
</protein>
<evidence type="ECO:0000313" key="1">
    <source>
        <dbReference type="EMBL" id="KAJ1718791.1"/>
    </source>
</evidence>
<evidence type="ECO:0000313" key="2">
    <source>
        <dbReference type="Proteomes" id="UP001143981"/>
    </source>
</evidence>
<dbReference type="EMBL" id="JANBOI010003206">
    <property type="protein sequence ID" value="KAJ1718791.1"/>
    <property type="molecule type" value="Genomic_DNA"/>
</dbReference>